<dbReference type="Proteomes" id="UP001642405">
    <property type="component" value="Unassembled WGS sequence"/>
</dbReference>
<organism evidence="1 2">
    <name type="scientific">Sporothrix curviconia</name>
    <dbReference type="NCBI Taxonomy" id="1260050"/>
    <lineage>
        <taxon>Eukaryota</taxon>
        <taxon>Fungi</taxon>
        <taxon>Dikarya</taxon>
        <taxon>Ascomycota</taxon>
        <taxon>Pezizomycotina</taxon>
        <taxon>Sordariomycetes</taxon>
        <taxon>Sordariomycetidae</taxon>
        <taxon>Ophiostomatales</taxon>
        <taxon>Ophiostomataceae</taxon>
        <taxon>Sporothrix</taxon>
    </lineage>
</organism>
<reference evidence="1 2" key="1">
    <citation type="submission" date="2024-01" db="EMBL/GenBank/DDBJ databases">
        <authorList>
            <person name="Allen C."/>
            <person name="Tagirdzhanova G."/>
        </authorList>
    </citation>
    <scope>NUCLEOTIDE SEQUENCE [LARGE SCALE GENOMIC DNA]</scope>
</reference>
<keyword evidence="2" id="KW-1185">Reference proteome</keyword>
<dbReference type="EMBL" id="CAWUHB010000024">
    <property type="protein sequence ID" value="CAK7222123.1"/>
    <property type="molecule type" value="Genomic_DNA"/>
</dbReference>
<comment type="caution">
    <text evidence="1">The sequence shown here is derived from an EMBL/GenBank/DDBJ whole genome shotgun (WGS) entry which is preliminary data.</text>
</comment>
<gene>
    <name evidence="1" type="ORF">SCUCBS95973_004734</name>
</gene>
<sequence length="210" mass="23511">MSFQFTFKSSRANQALAIDECKSLTESIGCISLVDIKDSGFFDSQLSKTLCTCPPEDHYGEMNGIFAVVATKKAVHIEMFRTSLSCYMSENARLSLVKLVESQIGRLVKKFVALEGDRWNKTEEKRCYLINNTKNYGSADSDLLNTLSDTFWSLGFDLVTHHLDLDVCPKSPDTTIIIDPGLGSKIVINPRMVDRDFPTLVINDHAINNM</sequence>
<proteinExistence type="predicted"/>
<accession>A0ABP0BR93</accession>
<name>A0ABP0BR93_9PEZI</name>
<evidence type="ECO:0000313" key="2">
    <source>
        <dbReference type="Proteomes" id="UP001642405"/>
    </source>
</evidence>
<protein>
    <submittedName>
        <fullName evidence="1">Uncharacterized protein</fullName>
    </submittedName>
</protein>
<evidence type="ECO:0000313" key="1">
    <source>
        <dbReference type="EMBL" id="CAK7222123.1"/>
    </source>
</evidence>